<dbReference type="Proteomes" id="UP000076532">
    <property type="component" value="Unassembled WGS sequence"/>
</dbReference>
<evidence type="ECO:0000313" key="6">
    <source>
        <dbReference type="EMBL" id="KZP22207.1"/>
    </source>
</evidence>
<keyword evidence="3" id="KW-0347">Helicase</keyword>
<evidence type="ECO:0000256" key="4">
    <source>
        <dbReference type="ARBA" id="ARBA00022840"/>
    </source>
</evidence>
<reference evidence="6 7" key="1">
    <citation type="journal article" date="2016" name="Mol. Biol. Evol.">
        <title>Comparative Genomics of Early-Diverging Mushroom-Forming Fungi Provides Insights into the Origins of Lignocellulose Decay Capabilities.</title>
        <authorList>
            <person name="Nagy L.G."/>
            <person name="Riley R."/>
            <person name="Tritt A."/>
            <person name="Adam C."/>
            <person name="Daum C."/>
            <person name="Floudas D."/>
            <person name="Sun H."/>
            <person name="Yadav J.S."/>
            <person name="Pangilinan J."/>
            <person name="Larsson K.H."/>
            <person name="Matsuura K."/>
            <person name="Barry K."/>
            <person name="Labutti K."/>
            <person name="Kuo R."/>
            <person name="Ohm R.A."/>
            <person name="Bhattacharya S.S."/>
            <person name="Shirouzu T."/>
            <person name="Yoshinaga Y."/>
            <person name="Martin F.M."/>
            <person name="Grigoriev I.V."/>
            <person name="Hibbett D.S."/>
        </authorList>
    </citation>
    <scope>NUCLEOTIDE SEQUENCE [LARGE SCALE GENOMIC DNA]</scope>
    <source>
        <strain evidence="6 7">CBS 109695</strain>
    </source>
</reference>
<keyword evidence="2" id="KW-0378">Hydrolase</keyword>
<sequence length="127" mass="13884">MPSPVASLVENGVLPSQIAVITPYQAQVTLLASLLRPLYGQSLEIGTVDGMQGREKDAVVISLVRSNDNREVGFLKEKRRLNVAMTRAKRSLCVVGDSSTVQHGGAYLEKWLTWLEANADVRYAGLE</sequence>
<dbReference type="PANTHER" id="PTHR43788:SF8">
    <property type="entry name" value="DNA-BINDING PROTEIN SMUBP-2"/>
    <property type="match status" value="1"/>
</dbReference>
<dbReference type="GO" id="GO:0005524">
    <property type="term" value="F:ATP binding"/>
    <property type="evidence" value="ECO:0007669"/>
    <property type="project" value="UniProtKB-KW"/>
</dbReference>
<evidence type="ECO:0000259" key="5">
    <source>
        <dbReference type="Pfam" id="PF13087"/>
    </source>
</evidence>
<dbReference type="PANTHER" id="PTHR43788">
    <property type="entry name" value="DNA2/NAM7 HELICASE FAMILY MEMBER"/>
    <property type="match status" value="1"/>
</dbReference>
<dbReference type="InterPro" id="IPR050534">
    <property type="entry name" value="Coronavir_polyprotein_1ab"/>
</dbReference>
<name>A0A166KSF0_9AGAM</name>
<feature type="domain" description="DNA2/NAM7 helicase-like C-terminal" evidence="5">
    <location>
        <begin position="5"/>
        <end position="98"/>
    </location>
</feature>
<keyword evidence="4" id="KW-0067">ATP-binding</keyword>
<keyword evidence="7" id="KW-1185">Reference proteome</keyword>
<dbReference type="STRING" id="436010.A0A166KSF0"/>
<dbReference type="OrthoDB" id="3242640at2759"/>
<dbReference type="Gene3D" id="3.40.50.300">
    <property type="entry name" value="P-loop containing nucleotide triphosphate hydrolases"/>
    <property type="match status" value="1"/>
</dbReference>
<proteinExistence type="predicted"/>
<dbReference type="SUPFAM" id="SSF52540">
    <property type="entry name" value="P-loop containing nucleoside triphosphate hydrolases"/>
    <property type="match status" value="1"/>
</dbReference>
<evidence type="ECO:0000313" key="7">
    <source>
        <dbReference type="Proteomes" id="UP000076532"/>
    </source>
</evidence>
<protein>
    <recommendedName>
        <fullName evidence="5">DNA2/NAM7 helicase-like C-terminal domain-containing protein</fullName>
    </recommendedName>
</protein>
<evidence type="ECO:0000256" key="3">
    <source>
        <dbReference type="ARBA" id="ARBA00022806"/>
    </source>
</evidence>
<dbReference type="InterPro" id="IPR041679">
    <property type="entry name" value="DNA2/NAM7-like_C"/>
</dbReference>
<accession>A0A166KSF0</accession>
<organism evidence="6 7">
    <name type="scientific">Athelia psychrophila</name>
    <dbReference type="NCBI Taxonomy" id="1759441"/>
    <lineage>
        <taxon>Eukaryota</taxon>
        <taxon>Fungi</taxon>
        <taxon>Dikarya</taxon>
        <taxon>Basidiomycota</taxon>
        <taxon>Agaricomycotina</taxon>
        <taxon>Agaricomycetes</taxon>
        <taxon>Agaricomycetidae</taxon>
        <taxon>Atheliales</taxon>
        <taxon>Atheliaceae</taxon>
        <taxon>Athelia</taxon>
    </lineage>
</organism>
<dbReference type="GO" id="GO:0016787">
    <property type="term" value="F:hydrolase activity"/>
    <property type="evidence" value="ECO:0007669"/>
    <property type="project" value="UniProtKB-KW"/>
</dbReference>
<dbReference type="InterPro" id="IPR047187">
    <property type="entry name" value="SF1_C_Upf1"/>
</dbReference>
<dbReference type="AlphaFoldDB" id="A0A166KSF0"/>
<dbReference type="Pfam" id="PF13087">
    <property type="entry name" value="AAA_12"/>
    <property type="match status" value="1"/>
</dbReference>
<gene>
    <name evidence="6" type="ORF">FIBSPDRAFT_1043685</name>
</gene>
<dbReference type="CDD" id="cd18808">
    <property type="entry name" value="SF1_C_Upf1"/>
    <property type="match status" value="1"/>
</dbReference>
<dbReference type="InterPro" id="IPR027417">
    <property type="entry name" value="P-loop_NTPase"/>
</dbReference>
<dbReference type="GO" id="GO:0043139">
    <property type="term" value="F:5'-3' DNA helicase activity"/>
    <property type="evidence" value="ECO:0007669"/>
    <property type="project" value="TreeGrafter"/>
</dbReference>
<evidence type="ECO:0000256" key="1">
    <source>
        <dbReference type="ARBA" id="ARBA00022741"/>
    </source>
</evidence>
<dbReference type="EMBL" id="KV417541">
    <property type="protein sequence ID" value="KZP22207.1"/>
    <property type="molecule type" value="Genomic_DNA"/>
</dbReference>
<evidence type="ECO:0000256" key="2">
    <source>
        <dbReference type="ARBA" id="ARBA00022801"/>
    </source>
</evidence>
<keyword evidence="1" id="KW-0547">Nucleotide-binding</keyword>